<dbReference type="AlphaFoldDB" id="A0A5P1F305"/>
<dbReference type="Gramene" id="ONK71179">
    <property type="protein sequence ID" value="ONK71179"/>
    <property type="gene ID" value="A4U43_C04F5620"/>
</dbReference>
<evidence type="ECO:0000313" key="2">
    <source>
        <dbReference type="Proteomes" id="UP000243459"/>
    </source>
</evidence>
<gene>
    <name evidence="1" type="ORF">A4U43_C04F5620</name>
</gene>
<evidence type="ECO:0000313" key="1">
    <source>
        <dbReference type="EMBL" id="ONK71179.1"/>
    </source>
</evidence>
<reference evidence="2" key="1">
    <citation type="journal article" date="2017" name="Nat. Commun.">
        <title>The asparagus genome sheds light on the origin and evolution of a young Y chromosome.</title>
        <authorList>
            <person name="Harkess A."/>
            <person name="Zhou J."/>
            <person name="Xu C."/>
            <person name="Bowers J.E."/>
            <person name="Van der Hulst R."/>
            <person name="Ayyampalayam S."/>
            <person name="Mercati F."/>
            <person name="Riccardi P."/>
            <person name="McKain M.R."/>
            <person name="Kakrana A."/>
            <person name="Tang H."/>
            <person name="Ray J."/>
            <person name="Groenendijk J."/>
            <person name="Arikit S."/>
            <person name="Mathioni S.M."/>
            <person name="Nakano M."/>
            <person name="Shan H."/>
            <person name="Telgmann-Rauber A."/>
            <person name="Kanno A."/>
            <person name="Yue Z."/>
            <person name="Chen H."/>
            <person name="Li W."/>
            <person name="Chen Y."/>
            <person name="Xu X."/>
            <person name="Zhang Y."/>
            <person name="Luo S."/>
            <person name="Chen H."/>
            <person name="Gao J."/>
            <person name="Mao Z."/>
            <person name="Pires J.C."/>
            <person name="Luo M."/>
            <person name="Kudrna D."/>
            <person name="Wing R.A."/>
            <person name="Meyers B.C."/>
            <person name="Yi K."/>
            <person name="Kong H."/>
            <person name="Lavrijsen P."/>
            <person name="Sunseri F."/>
            <person name="Falavigna A."/>
            <person name="Ye Y."/>
            <person name="Leebens-Mack J.H."/>
            <person name="Chen G."/>
        </authorList>
    </citation>
    <scope>NUCLEOTIDE SEQUENCE [LARGE SCALE GENOMIC DNA]</scope>
    <source>
        <strain evidence="2">cv. DH0086</strain>
    </source>
</reference>
<dbReference type="EMBL" id="CM007384">
    <property type="protein sequence ID" value="ONK71179.1"/>
    <property type="molecule type" value="Genomic_DNA"/>
</dbReference>
<name>A0A5P1F305_ASPOF</name>
<accession>A0A5P1F305</accession>
<dbReference type="Proteomes" id="UP000243459">
    <property type="component" value="Chromosome 4"/>
</dbReference>
<organism evidence="1 2">
    <name type="scientific">Asparagus officinalis</name>
    <name type="common">Garden asparagus</name>
    <dbReference type="NCBI Taxonomy" id="4686"/>
    <lineage>
        <taxon>Eukaryota</taxon>
        <taxon>Viridiplantae</taxon>
        <taxon>Streptophyta</taxon>
        <taxon>Embryophyta</taxon>
        <taxon>Tracheophyta</taxon>
        <taxon>Spermatophyta</taxon>
        <taxon>Magnoliopsida</taxon>
        <taxon>Liliopsida</taxon>
        <taxon>Asparagales</taxon>
        <taxon>Asparagaceae</taxon>
        <taxon>Asparagoideae</taxon>
        <taxon>Asparagus</taxon>
    </lineage>
</organism>
<protein>
    <submittedName>
        <fullName evidence="1">Uncharacterized protein</fullName>
    </submittedName>
</protein>
<sequence>MSSIGIDVRATTCLGHLMHRLPTAACRDMGSSGAASDFGLRRMFGYPAHGHIVDVRFDPIAYLGFRGVFDYQVLASDFVLSKYVTFDSRQVESGDQIFRTSQRVESDATPHWVETLDHTVSFEIPADVTQIRNRVDLDAYDRLIDSSTADRYSLDMAIGSSQVEMFGFFQFEAIGGAISRKLDRDIGEGL</sequence>
<keyword evidence="2" id="KW-1185">Reference proteome</keyword>
<proteinExistence type="predicted"/>